<dbReference type="InterPro" id="IPR011990">
    <property type="entry name" value="TPR-like_helical_dom_sf"/>
</dbReference>
<reference evidence="5 6" key="1">
    <citation type="submission" date="2016-11" db="EMBL/GenBank/DDBJ databases">
        <title>Trade-off between light-utilization and light-protection in marine flavobacteria.</title>
        <authorList>
            <person name="Kumagai Y."/>
        </authorList>
    </citation>
    <scope>NUCLEOTIDE SEQUENCE [LARGE SCALE GENOMIC DNA]</scope>
    <source>
        <strain evidence="5 6">ATCC 700397</strain>
    </source>
</reference>
<gene>
    <name evidence="5" type="ORF">BST83_09940</name>
</gene>
<dbReference type="Gene3D" id="1.25.40.10">
    <property type="entry name" value="Tetratricopeptide repeat domain"/>
    <property type="match status" value="1"/>
</dbReference>
<dbReference type="NCBIfam" id="TIGR03302">
    <property type="entry name" value="OM_YfiO"/>
    <property type="match status" value="1"/>
</dbReference>
<evidence type="ECO:0000256" key="2">
    <source>
        <dbReference type="ARBA" id="ARBA00023136"/>
    </source>
</evidence>
<dbReference type="PROSITE" id="PS51257">
    <property type="entry name" value="PROKAR_LIPOPROTEIN"/>
    <property type="match status" value="1"/>
</dbReference>
<keyword evidence="1" id="KW-0732">Signal</keyword>
<dbReference type="RefSeq" id="WP_104809657.1">
    <property type="nucleotide sequence ID" value="NZ_MQUA01000013.1"/>
</dbReference>
<evidence type="ECO:0000256" key="1">
    <source>
        <dbReference type="ARBA" id="ARBA00022729"/>
    </source>
</evidence>
<evidence type="ECO:0000313" key="6">
    <source>
        <dbReference type="Proteomes" id="UP000239522"/>
    </source>
</evidence>
<dbReference type="Pfam" id="PF13525">
    <property type="entry name" value="YfiO"/>
    <property type="match status" value="1"/>
</dbReference>
<feature type="domain" description="Outer membrane lipoprotein BamD-like" evidence="4">
    <location>
        <begin position="32"/>
        <end position="223"/>
    </location>
</feature>
<evidence type="ECO:0000313" key="5">
    <source>
        <dbReference type="EMBL" id="PQB07447.1"/>
    </source>
</evidence>
<dbReference type="EMBL" id="MQUA01000013">
    <property type="protein sequence ID" value="PQB07447.1"/>
    <property type="molecule type" value="Genomic_DNA"/>
</dbReference>
<dbReference type="SUPFAM" id="SSF48452">
    <property type="entry name" value="TPR-like"/>
    <property type="match status" value="2"/>
</dbReference>
<dbReference type="Proteomes" id="UP000239522">
    <property type="component" value="Unassembled WGS sequence"/>
</dbReference>
<dbReference type="AlphaFoldDB" id="A0A2S7KXT1"/>
<comment type="caution">
    <text evidence="5">The sequence shown here is derived from an EMBL/GenBank/DDBJ whole genome shotgun (WGS) entry which is preliminary data.</text>
</comment>
<keyword evidence="3" id="KW-0998">Cell outer membrane</keyword>
<accession>A0A2S7KXT1</accession>
<evidence type="ECO:0000259" key="4">
    <source>
        <dbReference type="Pfam" id="PF13525"/>
    </source>
</evidence>
<organism evidence="5 6">
    <name type="scientific">Polaribacter filamentus</name>
    <dbReference type="NCBI Taxonomy" id="53483"/>
    <lineage>
        <taxon>Bacteria</taxon>
        <taxon>Pseudomonadati</taxon>
        <taxon>Bacteroidota</taxon>
        <taxon>Flavobacteriia</taxon>
        <taxon>Flavobacteriales</taxon>
        <taxon>Flavobacteriaceae</taxon>
    </lineage>
</organism>
<sequence length="292" mass="34497">MQKIKNLAYLLMLSLLFFSCGEYQKVLNKGNVEDQYKMAVKLYESKKYGKALRLFEKVTPAYRGKPQMERVQFMVAQSNFNEKNYSLAGYYFDRFTVNYPKSSKKEEAAFLSAYSFKLASPVFSKDPTDTNKALEAFQSFISTYPDSDKIDEANKHYKEIRLKLQKKYFEIAKTYYTTADYDKRNYKAAIQAFDNLLSDYLGSEFKEEALYYRFKAAHDFVLKSYDRRKLERIKDALEAFEKLERNYPESQFMEDSKVMLLTLQSEQVRVEAIIEKIKVEEELVEKENSKDK</sequence>
<name>A0A2S7KXT1_9FLAO</name>
<dbReference type="PANTHER" id="PTHR37423">
    <property type="entry name" value="SOLUBLE LYTIC MUREIN TRANSGLYCOSYLASE-RELATED"/>
    <property type="match status" value="1"/>
</dbReference>
<keyword evidence="6" id="KW-1185">Reference proteome</keyword>
<dbReference type="PANTHER" id="PTHR37423:SF6">
    <property type="entry name" value="CELL DIVISION COORDINATOR CPOB"/>
    <property type="match status" value="1"/>
</dbReference>
<protein>
    <submittedName>
        <fullName evidence="5">Outer membrane protein assembly factor BamD</fullName>
    </submittedName>
</protein>
<dbReference type="InterPro" id="IPR017689">
    <property type="entry name" value="BamD"/>
</dbReference>
<proteinExistence type="predicted"/>
<dbReference type="OrthoDB" id="9770761at2"/>
<keyword evidence="2" id="KW-0472">Membrane</keyword>
<evidence type="ECO:0000256" key="3">
    <source>
        <dbReference type="ARBA" id="ARBA00023237"/>
    </source>
</evidence>
<dbReference type="InterPro" id="IPR039565">
    <property type="entry name" value="BamD-like"/>
</dbReference>